<gene>
    <name evidence="9" type="ORF">TRUGW13939_11519</name>
</gene>
<evidence type="ECO:0000256" key="6">
    <source>
        <dbReference type="PROSITE-ProRule" id="PRU01240"/>
    </source>
</evidence>
<keyword evidence="4 6" id="KW-0720">Serine protease</keyword>
<dbReference type="InterPro" id="IPR023827">
    <property type="entry name" value="Peptidase_S8_Asp-AS"/>
</dbReference>
<feature type="region of interest" description="Disordered" evidence="7">
    <location>
        <begin position="322"/>
        <end position="365"/>
    </location>
</feature>
<evidence type="ECO:0000256" key="3">
    <source>
        <dbReference type="ARBA" id="ARBA00022801"/>
    </source>
</evidence>
<evidence type="ECO:0000256" key="4">
    <source>
        <dbReference type="ARBA" id="ARBA00022825"/>
    </source>
</evidence>
<protein>
    <recommendedName>
        <fullName evidence="8">Inositol polyphosphate-related phosphatase domain-containing protein</fullName>
    </recommendedName>
</protein>
<dbReference type="InterPro" id="IPR000300">
    <property type="entry name" value="IPPc"/>
</dbReference>
<evidence type="ECO:0000256" key="1">
    <source>
        <dbReference type="ARBA" id="ARBA00022670"/>
    </source>
</evidence>
<comment type="similarity">
    <text evidence="6">Belongs to the peptidase S8 family.</text>
</comment>
<organism evidence="9 10">
    <name type="scientific">Talaromyces rugulosus</name>
    <name type="common">Penicillium rugulosum</name>
    <dbReference type="NCBI Taxonomy" id="121627"/>
    <lineage>
        <taxon>Eukaryota</taxon>
        <taxon>Fungi</taxon>
        <taxon>Dikarya</taxon>
        <taxon>Ascomycota</taxon>
        <taxon>Pezizomycotina</taxon>
        <taxon>Eurotiomycetes</taxon>
        <taxon>Eurotiomycetidae</taxon>
        <taxon>Eurotiales</taxon>
        <taxon>Trichocomaceae</taxon>
        <taxon>Talaromyces</taxon>
        <taxon>Talaromyces sect. Islandici</taxon>
    </lineage>
</organism>
<sequence>MGEPLLSSSPFQGSQPARLWIGTYDLNGTMVGERDVAQLSKWFLAQKTREYDVVVVSLQGTRTPRKTSRAYSGPLEAVVKKCLNLVAEDTSSEYSLLSSCQESGTHLMVFVNSSIPFRITEVEAATVVLRRSTFSEKRGAVGIRAAFNKTTVCFVTAKFSGGFADYDERNREYATIAEGLQFATNLRGIDDHDAVFWAGNFNYRIGLRWDVVMDRIKRAEDEGSEELRVLYDNDQMAVHMRAGLAFSYYTEAVVRFAPTSTFQVGSDAYQTESIPAWTGRILCKPLKAKQVAYDSVGEVRISDQRPVYAAFELEVSPQEKILNRKPVPQTEKQAQPRVEETALGKDDLTLRSPQPPAPKSSVPTVPLEASIRVETWSRDRNLQLTHEFLHEMRNGKYWQTKKHRRRVRVAILDSGIDMAHPEIATRSERIVDTFCPIPGLEDQGNQDKGGHGTHIALLLLQIAPMVDLYIARVFEDAKGITDDYVGCAILHAVNGWQVDVILMSFGFKFWVPSISHTIRVAAFNDVLMFAAASNEGANADIDLAYPARETNVFDIRATDHLGNRYMYNPPWDAGARWTFATLGEKVLSAWTEGQMLPKSGTSMAAAIAAGTGALLLDFSRLPALKGQAPRHLEHVASFDGMRLLLEACSSRTPDNLLYIKPWLVFSKKGFDRGRIANYIDDVLDEHFG</sequence>
<dbReference type="PANTHER" id="PTHR11200">
    <property type="entry name" value="INOSITOL 5-PHOSPHATASE"/>
    <property type="match status" value="1"/>
</dbReference>
<dbReference type="Proteomes" id="UP000509510">
    <property type="component" value="Chromosome VI"/>
</dbReference>
<dbReference type="Pfam" id="PF00082">
    <property type="entry name" value="Peptidase_S8"/>
    <property type="match status" value="1"/>
</dbReference>
<evidence type="ECO:0000256" key="2">
    <source>
        <dbReference type="ARBA" id="ARBA00022729"/>
    </source>
</evidence>
<feature type="active site" description="Charge relay system" evidence="6">
    <location>
        <position position="602"/>
    </location>
</feature>
<reference evidence="10" key="1">
    <citation type="submission" date="2020-06" db="EMBL/GenBank/DDBJ databases">
        <title>A chromosome-scale genome assembly of Talaromyces rugulosus W13939.</title>
        <authorList>
            <person name="Wang B."/>
            <person name="Guo L."/>
            <person name="Ye K."/>
            <person name="Wang L."/>
        </authorList>
    </citation>
    <scope>NUCLEOTIDE SEQUENCE [LARGE SCALE GENOMIC DNA]</scope>
    <source>
        <strain evidence="10">W13939</strain>
    </source>
</reference>
<dbReference type="GO" id="GO:0016020">
    <property type="term" value="C:membrane"/>
    <property type="evidence" value="ECO:0007669"/>
    <property type="project" value="TreeGrafter"/>
</dbReference>
<dbReference type="GO" id="GO:0006508">
    <property type="term" value="P:proteolysis"/>
    <property type="evidence" value="ECO:0007669"/>
    <property type="project" value="UniProtKB-KW"/>
</dbReference>
<feature type="active site" description="Charge relay system" evidence="6">
    <location>
        <position position="413"/>
    </location>
</feature>
<dbReference type="InterPro" id="IPR036691">
    <property type="entry name" value="Endo/exonu/phosph_ase_sf"/>
</dbReference>
<dbReference type="InterPro" id="IPR046985">
    <property type="entry name" value="IP5"/>
</dbReference>
<dbReference type="Gene3D" id="3.40.50.200">
    <property type="entry name" value="Peptidase S8/S53 domain"/>
    <property type="match status" value="1"/>
</dbReference>
<dbReference type="GeneID" id="55998997"/>
<dbReference type="RefSeq" id="XP_035350519.1">
    <property type="nucleotide sequence ID" value="XM_035494626.1"/>
</dbReference>
<feature type="domain" description="Inositol polyphosphate-related phosphatase" evidence="8">
    <location>
        <begin position="15"/>
        <end position="319"/>
    </location>
</feature>
<dbReference type="PRINTS" id="PR00723">
    <property type="entry name" value="SUBTILISIN"/>
</dbReference>
<feature type="active site" description="Charge relay system" evidence="6">
    <location>
        <position position="451"/>
    </location>
</feature>
<dbReference type="SUPFAM" id="SSF56219">
    <property type="entry name" value="DNase I-like"/>
    <property type="match status" value="1"/>
</dbReference>
<evidence type="ECO:0000313" key="10">
    <source>
        <dbReference type="Proteomes" id="UP000509510"/>
    </source>
</evidence>
<dbReference type="PANTHER" id="PTHR11200:SF257">
    <property type="entry name" value="PHOSPHOINOSITIDE 5-PHOSPHATASE"/>
    <property type="match status" value="1"/>
</dbReference>
<dbReference type="KEGG" id="trg:TRUGW13939_11519"/>
<keyword evidence="5" id="KW-0865">Zymogen</keyword>
<keyword evidence="3 6" id="KW-0378">Hydrolase</keyword>
<keyword evidence="2" id="KW-0732">Signal</keyword>
<feature type="compositionally biased region" description="Basic and acidic residues" evidence="7">
    <location>
        <begin position="337"/>
        <end position="349"/>
    </location>
</feature>
<evidence type="ECO:0000259" key="8">
    <source>
        <dbReference type="SMART" id="SM00128"/>
    </source>
</evidence>
<dbReference type="GO" id="GO:0005737">
    <property type="term" value="C:cytoplasm"/>
    <property type="evidence" value="ECO:0007669"/>
    <property type="project" value="TreeGrafter"/>
</dbReference>
<evidence type="ECO:0000256" key="5">
    <source>
        <dbReference type="ARBA" id="ARBA00023145"/>
    </source>
</evidence>
<dbReference type="GO" id="GO:0043813">
    <property type="term" value="F:phosphatidylinositol-3,5-bisphosphate 5-phosphatase activity"/>
    <property type="evidence" value="ECO:0007669"/>
    <property type="project" value="TreeGrafter"/>
</dbReference>
<dbReference type="InterPro" id="IPR000209">
    <property type="entry name" value="Peptidase_S8/S53_dom"/>
</dbReference>
<dbReference type="GO" id="GO:0004439">
    <property type="term" value="F:phosphatidylinositol-4,5-bisphosphate 5-phosphatase activity"/>
    <property type="evidence" value="ECO:0007669"/>
    <property type="project" value="TreeGrafter"/>
</dbReference>
<dbReference type="PROSITE" id="PS00136">
    <property type="entry name" value="SUBTILASE_ASP"/>
    <property type="match status" value="1"/>
</dbReference>
<dbReference type="EMBL" id="CP055903">
    <property type="protein sequence ID" value="QKX64345.1"/>
    <property type="molecule type" value="Genomic_DNA"/>
</dbReference>
<evidence type="ECO:0000256" key="7">
    <source>
        <dbReference type="SAM" id="MobiDB-lite"/>
    </source>
</evidence>
<dbReference type="InterPro" id="IPR015500">
    <property type="entry name" value="Peptidase_S8_subtilisin-rel"/>
</dbReference>
<accession>A0A7H8RFJ6</accession>
<evidence type="ECO:0000313" key="9">
    <source>
        <dbReference type="EMBL" id="QKX64345.1"/>
    </source>
</evidence>
<keyword evidence="10" id="KW-1185">Reference proteome</keyword>
<dbReference type="AlphaFoldDB" id="A0A7H8RFJ6"/>
<dbReference type="GO" id="GO:0046856">
    <property type="term" value="P:phosphatidylinositol dephosphorylation"/>
    <property type="evidence" value="ECO:0007669"/>
    <property type="project" value="InterPro"/>
</dbReference>
<dbReference type="PROSITE" id="PS51892">
    <property type="entry name" value="SUBTILASE"/>
    <property type="match status" value="1"/>
</dbReference>
<dbReference type="InterPro" id="IPR036852">
    <property type="entry name" value="Peptidase_S8/S53_dom_sf"/>
</dbReference>
<dbReference type="SUPFAM" id="SSF52743">
    <property type="entry name" value="Subtilisin-like"/>
    <property type="match status" value="1"/>
</dbReference>
<dbReference type="CDD" id="cd00306">
    <property type="entry name" value="Peptidases_S8_S53"/>
    <property type="match status" value="1"/>
</dbReference>
<keyword evidence="1 6" id="KW-0645">Protease</keyword>
<dbReference type="Gene3D" id="3.60.10.10">
    <property type="entry name" value="Endonuclease/exonuclease/phosphatase"/>
    <property type="match status" value="1"/>
</dbReference>
<dbReference type="GO" id="GO:0004252">
    <property type="term" value="F:serine-type endopeptidase activity"/>
    <property type="evidence" value="ECO:0007669"/>
    <property type="project" value="UniProtKB-UniRule"/>
</dbReference>
<dbReference type="Pfam" id="PF22669">
    <property type="entry name" value="Exo_endo_phos2"/>
    <property type="match status" value="1"/>
</dbReference>
<dbReference type="OrthoDB" id="4218955at2759"/>
<dbReference type="SMART" id="SM00128">
    <property type="entry name" value="IPPc"/>
    <property type="match status" value="1"/>
</dbReference>
<name>A0A7H8RFJ6_TALRU</name>
<proteinExistence type="inferred from homology"/>